<evidence type="ECO:0000313" key="9">
    <source>
        <dbReference type="Proteomes" id="UP000050640"/>
    </source>
</evidence>
<evidence type="ECO:0000256" key="3">
    <source>
        <dbReference type="ARBA" id="ARBA00023212"/>
    </source>
</evidence>
<dbReference type="InterPro" id="IPR008962">
    <property type="entry name" value="PapD-like_sf"/>
</dbReference>
<evidence type="ECO:0000256" key="6">
    <source>
        <dbReference type="ARBA" id="ARBA00037818"/>
    </source>
</evidence>
<keyword evidence="4" id="KW-0966">Cell projection</keyword>
<comment type="function">
    <text evidence="5">Central component in molecular interactions underlying sperm crawling. Forms an extensive filament system that extends from sperm villipoda, along the leading edge of the pseudopod.</text>
</comment>
<accession>A0A0R3S015</accession>
<evidence type="ECO:0000256" key="5">
    <source>
        <dbReference type="ARBA" id="ARBA00037744"/>
    </source>
</evidence>
<feature type="domain" description="MSP" evidence="8">
    <location>
        <begin position="732"/>
        <end position="861"/>
    </location>
</feature>
<feature type="transmembrane region" description="Helical" evidence="7">
    <location>
        <begin position="18"/>
        <end position="34"/>
    </location>
</feature>
<keyword evidence="7" id="KW-0812">Transmembrane</keyword>
<comment type="subcellular location">
    <subcellularLocation>
        <location evidence="6">Cell projection</location>
        <location evidence="6">Pseudopodium</location>
    </subcellularLocation>
    <subcellularLocation>
        <location evidence="1">Cytoplasm</location>
        <location evidence="1">Cytoskeleton</location>
    </subcellularLocation>
</comment>
<dbReference type="AlphaFoldDB" id="A0A0R3S015"/>
<evidence type="ECO:0000259" key="8">
    <source>
        <dbReference type="PROSITE" id="PS50202"/>
    </source>
</evidence>
<keyword evidence="2" id="KW-0963">Cytoplasm</keyword>
<dbReference type="STRING" id="1147741.A0A0R3S015"/>
<dbReference type="PANTHER" id="PTHR22920:SF7">
    <property type="entry name" value="MSP DOMAIN-CONTAINING PROTEIN-RELATED"/>
    <property type="match status" value="1"/>
</dbReference>
<evidence type="ECO:0000256" key="2">
    <source>
        <dbReference type="ARBA" id="ARBA00022490"/>
    </source>
</evidence>
<reference evidence="10" key="1">
    <citation type="submission" date="2017-02" db="UniProtKB">
        <authorList>
            <consortium name="WormBaseParasite"/>
        </authorList>
    </citation>
    <scope>IDENTIFICATION</scope>
</reference>
<evidence type="ECO:0000313" key="10">
    <source>
        <dbReference type="WBParaSite" id="EEL_0000795001-mRNA-1"/>
    </source>
</evidence>
<dbReference type="PROSITE" id="PS50202">
    <property type="entry name" value="MSP"/>
    <property type="match status" value="1"/>
</dbReference>
<dbReference type="SUPFAM" id="SSF49354">
    <property type="entry name" value="PapD-like"/>
    <property type="match status" value="1"/>
</dbReference>
<keyword evidence="7" id="KW-1133">Transmembrane helix</keyword>
<organism evidence="9 10">
    <name type="scientific">Elaeophora elaphi</name>
    <dbReference type="NCBI Taxonomy" id="1147741"/>
    <lineage>
        <taxon>Eukaryota</taxon>
        <taxon>Metazoa</taxon>
        <taxon>Ecdysozoa</taxon>
        <taxon>Nematoda</taxon>
        <taxon>Chromadorea</taxon>
        <taxon>Rhabditida</taxon>
        <taxon>Spirurina</taxon>
        <taxon>Spiruromorpha</taxon>
        <taxon>Filarioidea</taxon>
        <taxon>Onchocercidae</taxon>
        <taxon>Elaeophora</taxon>
    </lineage>
</organism>
<sequence length="861" mass="97753">MSARMLRYLHEKSGADECYLAITIISGISIYLIIGDYARFVANAILTAVPILLTCVYPEEKPPFDNLLCYWSIFVIATLFFDPDLEDKGSYYWIKMLLLILLIVFPGSKQRVGATSKEKIQTILKDESLFAEVQSNQISPEKRETSPLTLQMKPELDFGTESSTRTASTSELLIVTEDKRDVFVERSQSALPEKFESTRERESQFGQPLKKLQMFQREKFSNTLILKPEIISTQELPVAPSRESQVLAPDKSKIRDEKISQFTPVKISQSILARIEELPDALLNESMAVPAQEHQIIHLNESEDTTMTESEIGSSLDKEIPVHSVKESKPIHLKQLEISSVEKFKELQNIPMRKFQCISTETSEIPPLNEVSIVASTEKSHKISEEDIKESNVTPNHELRKVSVEESHVLPAETPTISVKEHRILHEKESEVASTFETESMVQNPFPTELQISSLKKSDTVSAAKTGVNNRKKIINAPEKQPLITSDAFSDSEKNDETNIKISHDTSKGKKSADVITWVATAKTVVRMGNVQTEKKHMTGRGLRFLHEKTGLDEFNLTVLIGAITSVYLMVGEDAQILANAILTLTPILLTYSESGYYFIKVVSLALLFLHPFDGAERILWYIRLAHTDQVEDEPTITPFNKEELSEILKKHMDRQSLPLSKQMTGALLIHTPFQTSKLNDSTFHMERSDYSPSYDNVPEDKNPMLSDSEFRIQDQEVASAEGLSTNYNPHDLAFEPTKYLIFNAPFDFENLTYFIRIRNTSTKYIAYAIKSNAIPRVSATPPCGILSPKQKCDIAVTVKVMISIITPFMKNYYNLLQKMDQFVEQLVRNDRLAFDYVFCPPETKKFKFKLLQVYILREIS</sequence>
<dbReference type="GO" id="GO:0005856">
    <property type="term" value="C:cytoskeleton"/>
    <property type="evidence" value="ECO:0007669"/>
    <property type="project" value="UniProtKB-SubCell"/>
</dbReference>
<proteinExistence type="predicted"/>
<dbReference type="WBParaSite" id="EEL_0000795001-mRNA-1">
    <property type="protein sequence ID" value="EEL_0000795001-mRNA-1"/>
    <property type="gene ID" value="EEL_0000795001"/>
</dbReference>
<keyword evidence="9" id="KW-1185">Reference proteome</keyword>
<evidence type="ECO:0000256" key="7">
    <source>
        <dbReference type="SAM" id="Phobius"/>
    </source>
</evidence>
<dbReference type="PANTHER" id="PTHR22920">
    <property type="entry name" value="MAJOR SPERM PROTEIN"/>
    <property type="match status" value="1"/>
</dbReference>
<keyword evidence="3" id="KW-0206">Cytoskeleton</keyword>
<evidence type="ECO:0000256" key="4">
    <source>
        <dbReference type="ARBA" id="ARBA00023273"/>
    </source>
</evidence>
<dbReference type="InterPro" id="IPR013783">
    <property type="entry name" value="Ig-like_fold"/>
</dbReference>
<dbReference type="Pfam" id="PF00635">
    <property type="entry name" value="Motile_Sperm"/>
    <property type="match status" value="1"/>
</dbReference>
<dbReference type="Proteomes" id="UP000050640">
    <property type="component" value="Unplaced"/>
</dbReference>
<dbReference type="InterPro" id="IPR051155">
    <property type="entry name" value="Nematode_MSP"/>
</dbReference>
<keyword evidence="7" id="KW-0472">Membrane</keyword>
<name>A0A0R3S015_9BILA</name>
<evidence type="ECO:0000256" key="1">
    <source>
        <dbReference type="ARBA" id="ARBA00004245"/>
    </source>
</evidence>
<protein>
    <submittedName>
        <fullName evidence="10">Major sperm protein</fullName>
    </submittedName>
</protein>
<dbReference type="InterPro" id="IPR000535">
    <property type="entry name" value="MSP_dom"/>
</dbReference>
<dbReference type="GO" id="GO:0031143">
    <property type="term" value="C:pseudopodium"/>
    <property type="evidence" value="ECO:0007669"/>
    <property type="project" value="UniProtKB-SubCell"/>
</dbReference>
<dbReference type="Gene3D" id="2.60.40.10">
    <property type="entry name" value="Immunoglobulins"/>
    <property type="match status" value="1"/>
</dbReference>